<dbReference type="AlphaFoldDB" id="A0AAU1TVZ9"/>
<evidence type="ECO:0000256" key="1">
    <source>
        <dbReference type="SAM" id="Phobius"/>
    </source>
</evidence>
<organism evidence="2">
    <name type="scientific">Streptomyces sp. NBC_00119</name>
    <dbReference type="NCBI Taxonomy" id="2975659"/>
    <lineage>
        <taxon>Bacteria</taxon>
        <taxon>Bacillati</taxon>
        <taxon>Actinomycetota</taxon>
        <taxon>Actinomycetes</taxon>
        <taxon>Kitasatosporales</taxon>
        <taxon>Streptomycetaceae</taxon>
        <taxon>Streptomyces</taxon>
    </lineage>
</organism>
<feature type="transmembrane region" description="Helical" evidence="1">
    <location>
        <begin position="75"/>
        <end position="93"/>
    </location>
</feature>
<feature type="transmembrane region" description="Helical" evidence="1">
    <location>
        <begin position="128"/>
        <end position="149"/>
    </location>
</feature>
<feature type="transmembrane region" description="Helical" evidence="1">
    <location>
        <begin position="44"/>
        <end position="63"/>
    </location>
</feature>
<keyword evidence="1" id="KW-0812">Transmembrane</keyword>
<gene>
    <name evidence="2" type="ORF">OHU69_00815</name>
</gene>
<keyword evidence="1" id="KW-0472">Membrane</keyword>
<protein>
    <submittedName>
        <fullName evidence="2">Uncharacterized protein</fullName>
    </submittedName>
</protein>
<dbReference type="EMBL" id="CP108195">
    <property type="protein sequence ID" value="WTS09809.1"/>
    <property type="molecule type" value="Genomic_DNA"/>
</dbReference>
<name>A0AAU1TVZ9_9ACTN</name>
<evidence type="ECO:0000313" key="2">
    <source>
        <dbReference type="EMBL" id="WTS09809.1"/>
    </source>
</evidence>
<sequence>MASRTSSEAGGAYAEVEIPALPGLGTSWHRRSVGYWLRRTTTGLLWLALLSGLYAATLAMYAGFFDEVSGTVRTLVNAVLGVASCAGLVWGWVAQRRRHRKALLDPPTPDQTWTAKRLRARRNVGVTFGWRSAIILAVPVLPALMAYTIGELLGVLTVRESAAEAGARRWLETASTARPSGG</sequence>
<accession>A0AAU1TVZ9</accession>
<reference evidence="2" key="1">
    <citation type="submission" date="2022-10" db="EMBL/GenBank/DDBJ databases">
        <title>The complete genomes of actinobacterial strains from the NBC collection.</title>
        <authorList>
            <person name="Joergensen T.S."/>
            <person name="Alvarez Arevalo M."/>
            <person name="Sterndorff E.B."/>
            <person name="Faurdal D."/>
            <person name="Vuksanovic O."/>
            <person name="Mourched A.-S."/>
            <person name="Charusanti P."/>
            <person name="Shaw S."/>
            <person name="Blin K."/>
            <person name="Weber T."/>
        </authorList>
    </citation>
    <scope>NUCLEOTIDE SEQUENCE</scope>
    <source>
        <strain evidence="2">NBC_00119</strain>
    </source>
</reference>
<proteinExistence type="predicted"/>
<keyword evidence="1" id="KW-1133">Transmembrane helix</keyword>